<dbReference type="Gene3D" id="1.10.565.10">
    <property type="entry name" value="Retinoid X Receptor"/>
    <property type="match status" value="1"/>
</dbReference>
<gene>
    <name evidence="16" type="primary">USP-1</name>
</gene>
<dbReference type="CDD" id="cd06956">
    <property type="entry name" value="NR_DBD_RXR"/>
    <property type="match status" value="1"/>
</dbReference>
<dbReference type="ChEMBL" id="CHEMBL2366579"/>
<dbReference type="InterPro" id="IPR013088">
    <property type="entry name" value="Znf_NHR/GATA"/>
</dbReference>
<proteinExistence type="evidence at transcript level"/>
<feature type="domain" description="Nuclear receptor" evidence="14">
    <location>
        <begin position="194"/>
        <end position="269"/>
    </location>
</feature>
<comment type="similarity">
    <text evidence="2">Belongs to the nuclear hormone receptor family. NR2 subfamily.</text>
</comment>
<evidence type="ECO:0000256" key="6">
    <source>
        <dbReference type="ARBA" id="ARBA00023015"/>
    </source>
</evidence>
<dbReference type="SMART" id="SM00430">
    <property type="entry name" value="HOLI"/>
    <property type="match status" value="1"/>
</dbReference>
<dbReference type="SUPFAM" id="SSF48508">
    <property type="entry name" value="Nuclear receptor ligand-binding domain"/>
    <property type="match status" value="1"/>
</dbReference>
<protein>
    <recommendedName>
        <fullName evidence="11">Nuclear receptor subfamily 2 group B member 4</fullName>
    </recommendedName>
</protein>
<dbReference type="PROSITE" id="PS51843">
    <property type="entry name" value="NR_LBD"/>
    <property type="match status" value="1"/>
</dbReference>
<dbReference type="EMBL" id="AF045891">
    <property type="protein sequence ID" value="AAC03056.1"/>
    <property type="molecule type" value="mRNA"/>
</dbReference>
<comment type="subcellular location">
    <subcellularLocation>
        <location evidence="1 12">Nucleus</location>
    </subcellularLocation>
</comment>
<reference evidence="16" key="2">
    <citation type="journal article" date="1999" name="Insect Biochem. Mol. Biol.">
        <title>Functional characterization of two Ultraspiracle forms (CtUSP-1 and CtUSP-2) from Chironomus tentans.</title>
        <authorList>
            <person name="Vogtli M."/>
            <person name="Imhof M.O."/>
            <person name="Brown N.E."/>
            <person name="Rauch P."/>
            <person name="Spindler-Barth M."/>
            <person name="Lezzi M."/>
            <person name="Henrich V.C."/>
        </authorList>
    </citation>
    <scope>NUCLEOTIDE SEQUENCE</scope>
</reference>
<reference evidence="16" key="1">
    <citation type="submission" date="1998-02" db="EMBL/GenBank/DDBJ databases">
        <authorList>
            <person name="Vogtli M.O."/>
            <person name="Henrich V.C."/>
            <person name="Imhof M.O."/>
            <person name="Lezzi M."/>
        </authorList>
    </citation>
    <scope>NUCLEOTIDE SEQUENCE</scope>
</reference>
<evidence type="ECO:0000256" key="9">
    <source>
        <dbReference type="ARBA" id="ARBA00023170"/>
    </source>
</evidence>
<feature type="region of interest" description="Disordered" evidence="13">
    <location>
        <begin position="67"/>
        <end position="98"/>
    </location>
</feature>
<dbReference type="Pfam" id="PF00104">
    <property type="entry name" value="Hormone_recep"/>
    <property type="match status" value="1"/>
</dbReference>
<evidence type="ECO:0000256" key="5">
    <source>
        <dbReference type="ARBA" id="ARBA00022833"/>
    </source>
</evidence>
<keyword evidence="10 12" id="KW-0539">Nucleus</keyword>
<dbReference type="GO" id="GO:0008270">
    <property type="term" value="F:zinc ion binding"/>
    <property type="evidence" value="ECO:0007669"/>
    <property type="project" value="UniProtKB-KW"/>
</dbReference>
<feature type="compositionally biased region" description="Low complexity" evidence="13">
    <location>
        <begin position="67"/>
        <end position="92"/>
    </location>
</feature>
<dbReference type="FunFam" id="1.10.565.10:FF:000047">
    <property type="entry name" value="Ultraspiracle, isoform B"/>
    <property type="match status" value="1"/>
</dbReference>
<dbReference type="Gene3D" id="3.30.50.10">
    <property type="entry name" value="Erythroid Transcription Factor GATA-1, subunit A"/>
    <property type="match status" value="1"/>
</dbReference>
<keyword evidence="7 12" id="KW-0238">DNA-binding</keyword>
<dbReference type="Pfam" id="PF00105">
    <property type="entry name" value="zf-C4"/>
    <property type="match status" value="1"/>
</dbReference>
<accession>O45117</accession>
<dbReference type="InterPro" id="IPR000536">
    <property type="entry name" value="Nucl_hrmn_rcpt_lig-bd"/>
</dbReference>
<dbReference type="InterPro" id="IPR001723">
    <property type="entry name" value="Nuclear_hrmn_rcpt"/>
</dbReference>
<dbReference type="InterPro" id="IPR000003">
    <property type="entry name" value="Retinoid-X_rcpt/HNF4"/>
</dbReference>
<dbReference type="InterPro" id="IPR050274">
    <property type="entry name" value="Nuclear_hormone_rcpt_NR2"/>
</dbReference>
<evidence type="ECO:0000256" key="8">
    <source>
        <dbReference type="ARBA" id="ARBA00023163"/>
    </source>
</evidence>
<dbReference type="CDD" id="cd06943">
    <property type="entry name" value="NR_LBD_RXR_like"/>
    <property type="match status" value="1"/>
</dbReference>
<dbReference type="PANTHER" id="PTHR24083">
    <property type="entry name" value="NUCLEAR HORMONE RECEPTOR"/>
    <property type="match status" value="1"/>
</dbReference>
<evidence type="ECO:0000256" key="2">
    <source>
        <dbReference type="ARBA" id="ARBA00006421"/>
    </source>
</evidence>
<feature type="region of interest" description="Disordered" evidence="13">
    <location>
        <begin position="136"/>
        <end position="160"/>
    </location>
</feature>
<dbReference type="PROSITE" id="PS00031">
    <property type="entry name" value="NUCLEAR_REC_DBD_1"/>
    <property type="match status" value="1"/>
</dbReference>
<feature type="compositionally biased region" description="Basic and acidic residues" evidence="13">
    <location>
        <begin position="271"/>
        <end position="282"/>
    </location>
</feature>
<keyword evidence="6 12" id="KW-0805">Transcription regulation</keyword>
<evidence type="ECO:0000256" key="3">
    <source>
        <dbReference type="ARBA" id="ARBA00022723"/>
    </source>
</evidence>
<feature type="domain" description="NR LBD" evidence="15">
    <location>
        <begin position="301"/>
        <end position="551"/>
    </location>
</feature>
<dbReference type="GO" id="GO:0005634">
    <property type="term" value="C:nucleus"/>
    <property type="evidence" value="ECO:0007669"/>
    <property type="project" value="UniProtKB-SubCell"/>
</dbReference>
<feature type="compositionally biased region" description="Polar residues" evidence="13">
    <location>
        <begin position="284"/>
        <end position="293"/>
    </location>
</feature>
<keyword evidence="4 12" id="KW-0863">Zinc-finger</keyword>
<keyword evidence="8 12" id="KW-0804">Transcription</keyword>
<keyword evidence="5 12" id="KW-0862">Zinc</keyword>
<keyword evidence="3 12" id="KW-0479">Metal-binding</keyword>
<name>O45117_CHITE</name>
<evidence type="ECO:0000259" key="14">
    <source>
        <dbReference type="PROSITE" id="PS51030"/>
    </source>
</evidence>
<dbReference type="InterPro" id="IPR001628">
    <property type="entry name" value="Znf_hrmn_rcpt"/>
</dbReference>
<evidence type="ECO:0000256" key="12">
    <source>
        <dbReference type="RuleBase" id="RU004334"/>
    </source>
</evidence>
<evidence type="ECO:0000256" key="1">
    <source>
        <dbReference type="ARBA" id="ARBA00004123"/>
    </source>
</evidence>
<dbReference type="SUPFAM" id="SSF57716">
    <property type="entry name" value="Glucocorticoid receptor-like (DNA-binding domain)"/>
    <property type="match status" value="1"/>
</dbReference>
<organism evidence="16">
    <name type="scientific">Chironomus tentans</name>
    <name type="common">Midge</name>
    <name type="synonym">Camptochironomus tentans</name>
    <dbReference type="NCBI Taxonomy" id="7153"/>
    <lineage>
        <taxon>Eukaryota</taxon>
        <taxon>Metazoa</taxon>
        <taxon>Ecdysozoa</taxon>
        <taxon>Arthropoda</taxon>
        <taxon>Hexapoda</taxon>
        <taxon>Insecta</taxon>
        <taxon>Pterygota</taxon>
        <taxon>Neoptera</taxon>
        <taxon>Endopterygota</taxon>
        <taxon>Diptera</taxon>
        <taxon>Nematocera</taxon>
        <taxon>Chironomoidea</taxon>
        <taxon>Chironomidae</taxon>
        <taxon>Chironominae</taxon>
        <taxon>Chironomus</taxon>
    </lineage>
</organism>
<dbReference type="AlphaFoldDB" id="O45117"/>
<dbReference type="FunFam" id="3.30.50.10:FF:000005">
    <property type="entry name" value="Retinoic acid receptor RXR-alpha"/>
    <property type="match status" value="1"/>
</dbReference>
<evidence type="ECO:0000256" key="13">
    <source>
        <dbReference type="SAM" id="MobiDB-lite"/>
    </source>
</evidence>
<dbReference type="GO" id="GO:0043565">
    <property type="term" value="F:sequence-specific DNA binding"/>
    <property type="evidence" value="ECO:0007669"/>
    <property type="project" value="InterPro"/>
</dbReference>
<feature type="region of interest" description="Disordered" evidence="13">
    <location>
        <begin position="271"/>
        <end position="295"/>
    </location>
</feature>
<evidence type="ECO:0000313" key="16">
    <source>
        <dbReference type="EMBL" id="AAC03056.1"/>
    </source>
</evidence>
<evidence type="ECO:0000256" key="10">
    <source>
        <dbReference type="ARBA" id="ARBA00023242"/>
    </source>
</evidence>
<dbReference type="PRINTS" id="PR00398">
    <property type="entry name" value="STRDHORMONER"/>
</dbReference>
<dbReference type="GO" id="GO:0003707">
    <property type="term" value="F:nuclear steroid receptor activity"/>
    <property type="evidence" value="ECO:0007669"/>
    <property type="project" value="InterPro"/>
</dbReference>
<dbReference type="PROSITE" id="PS51030">
    <property type="entry name" value="NUCLEAR_REC_DBD_2"/>
    <property type="match status" value="1"/>
</dbReference>
<dbReference type="PRINTS" id="PR00545">
    <property type="entry name" value="RETINOIDXR"/>
</dbReference>
<evidence type="ECO:0000259" key="15">
    <source>
        <dbReference type="PROSITE" id="PS51843"/>
    </source>
</evidence>
<dbReference type="PRINTS" id="PR00047">
    <property type="entry name" value="STROIDFINGER"/>
</dbReference>
<evidence type="ECO:0000256" key="4">
    <source>
        <dbReference type="ARBA" id="ARBA00022771"/>
    </source>
</evidence>
<evidence type="ECO:0000256" key="11">
    <source>
        <dbReference type="ARBA" id="ARBA00078913"/>
    </source>
</evidence>
<sequence>MLKKEKPMMTVAAIIEQAQNRWMDHPLVYNSRSLQFQGSYCIDSSLLGHMGPLSPPDLKPDISLLNCNNNNNNTNNNNSNSSHNNLNHHNTSPLPVLGANTFSPIQSLNNNGPSSPLSSIGNGSGTIVTFNQIKLQSPSPSNASSSSTLSGPLTTTPPATNANNILGMGNGNCGNTANGKQSQYPPNHPLSGSKHLCSICGDRASGKHYGVYSCEGCKGFFKRTVRKDLSYACREERNCVIDKKQRNRCQYCRYQKCLNCGMKREAVQEERQRGGKSQKGDDMSISSTQSLVNNGPGRDITVERLMEADQMSEARCGDKSIQYLRVAASNTMIPPEYRAPVSAICAMVNKQVFQHMDFCRRLPHFTKLPLNDQMYLLKQSLNELLILNIAYMSIQYVEPDRRNADGSLERRQISQQMCLSRNYTLGRNMAVQAGVVQIFDRILSELSVKMKRLDLDATELCLLKSIVVFNPDVRTLDDRKSIDLLRSRIYASLDEYCRQKHPNEDGRFAQLLLRLPALRSISLKCLDHLFYFQLIDDKNVENSVIEEFHKLN</sequence>
<dbReference type="InterPro" id="IPR035500">
    <property type="entry name" value="NHR-like_dom_sf"/>
</dbReference>
<feature type="compositionally biased region" description="Low complexity" evidence="13">
    <location>
        <begin position="137"/>
        <end position="160"/>
    </location>
</feature>
<dbReference type="SMART" id="SM00399">
    <property type="entry name" value="ZnF_C4"/>
    <property type="match status" value="1"/>
</dbReference>
<dbReference type="BindingDB" id="O45117"/>
<keyword evidence="9 12" id="KW-0675">Receptor</keyword>
<evidence type="ECO:0000256" key="7">
    <source>
        <dbReference type="ARBA" id="ARBA00023125"/>
    </source>
</evidence>